<evidence type="ECO:0000313" key="2">
    <source>
        <dbReference type="Proteomes" id="UP000287385"/>
    </source>
</evidence>
<dbReference type="Gene3D" id="3.30.70.2540">
    <property type="entry name" value="CRISPR-associated endoribonuclease Cas6/Csy4"/>
    <property type="match status" value="1"/>
</dbReference>
<dbReference type="NCBIfam" id="TIGR02563">
    <property type="entry name" value="cas_Csy4"/>
    <property type="match status" value="1"/>
</dbReference>
<reference evidence="1 2" key="1">
    <citation type="submission" date="2016-06" db="EMBL/GenBank/DDBJ databases">
        <title>Acetobacter pasteurianus NBRC 3278 whole genome sequencing project.</title>
        <authorList>
            <person name="Matsutani M."/>
            <person name="Shiwa Y."/>
            <person name="Okamoto-Kainuma A."/>
            <person name="Ishikawa M."/>
            <person name="Koizumi Y."/>
            <person name="Yoshikawa H."/>
            <person name="Yakushi T."/>
            <person name="Matsushita K."/>
        </authorList>
    </citation>
    <scope>NUCLEOTIDE SEQUENCE [LARGE SCALE GENOMIC DNA]</scope>
    <source>
        <strain evidence="1 2">NBRC 3278</strain>
    </source>
</reference>
<dbReference type="InterPro" id="IPR013399">
    <property type="entry name" value="CRISPR-assoc_prot_Csy3"/>
</dbReference>
<dbReference type="Pfam" id="PF09615">
    <property type="entry name" value="Cas_Csy3"/>
    <property type="match status" value="1"/>
</dbReference>
<dbReference type="CDD" id="cd09739">
    <property type="entry name" value="Cas6_I-F"/>
    <property type="match status" value="1"/>
</dbReference>
<evidence type="ECO:0008006" key="3">
    <source>
        <dbReference type="Google" id="ProtNLM"/>
    </source>
</evidence>
<dbReference type="InterPro" id="IPR042564">
    <property type="entry name" value="CRISPR-Cas6/Csy4_sf"/>
</dbReference>
<dbReference type="Pfam" id="PF09618">
    <property type="entry name" value="Cas_Csy4"/>
    <property type="match status" value="1"/>
</dbReference>
<keyword evidence="2" id="KW-1185">Reference proteome</keyword>
<gene>
    <name evidence="1" type="ORF">NBRC3278_2696</name>
</gene>
<proteinExistence type="predicted"/>
<evidence type="ECO:0000313" key="1">
    <source>
        <dbReference type="EMBL" id="GCD63603.1"/>
    </source>
</evidence>
<dbReference type="EMBL" id="BDEV01000114">
    <property type="protein sequence ID" value="GCD63603.1"/>
    <property type="molecule type" value="Genomic_DNA"/>
</dbReference>
<dbReference type="GO" id="GO:0043571">
    <property type="term" value="P:maintenance of CRISPR repeat elements"/>
    <property type="evidence" value="ECO:0007669"/>
    <property type="project" value="InterPro"/>
</dbReference>
<sequence>MVAKAANKDKAVAPSLLSCERKINVSDAVFQAGTWNFKSSISQEGQSADGFTPIPVVEKSVRGTVSNRVTARSRLNVEAANLQTVDSASLPRGKDTLLVSFSVRILPGLGQTSSCNDGIYKAGLSRIVEEYQAQHTLSVLALRYAENIANGRFLWRNRIGASDIEVVVTRRTNAVGKTDTWRFNALDYSLKFFNHECHKECHKVRSLAEVFIEGLTSPFGVVIDVNAFVRIGDGQEVFPSQELILRKPSETFRKGKVLYNIDFKGINTVAFHSQKVGNALRTVDTWYPSSTKAYPIPADPFGAVTSEGLAHRDLSSKEDFFTLLDEWVLDGKRPSEGNQHFVMAVLIRGGVFSRGGMKMMEAYQDIIVLEQAQSEMGNPLLTGKAMEGLHKAFVSISGLRIGVSFPLHTENDIGGHIRLHGKASDLERLSKCKGMSHLDDYLDISEFQPTPAEHRFQNVRRVQSKSNPARVRRRIMRNLNVSEEEALKIYPDSKKQILRLPYFLIDSASTGQKSIRVFVKHTMPLDRHADGDFGSYGLSPVATVPLF</sequence>
<comment type="caution">
    <text evidence="1">The sequence shown here is derived from an EMBL/GenBank/DDBJ whole genome shotgun (WGS) entry which is preliminary data.</text>
</comment>
<dbReference type="NCBIfam" id="TIGR02566">
    <property type="entry name" value="cas_Csy3"/>
    <property type="match status" value="1"/>
</dbReference>
<dbReference type="GO" id="GO:0004519">
    <property type="term" value="F:endonuclease activity"/>
    <property type="evidence" value="ECO:0007669"/>
    <property type="project" value="InterPro"/>
</dbReference>
<dbReference type="RefSeq" id="WP_185336794.1">
    <property type="nucleotide sequence ID" value="NZ_BDEV01000114.1"/>
</dbReference>
<name>A0A401X792_ACEPA</name>
<organism evidence="1 2">
    <name type="scientific">Acetobacter pasteurianus NBRC 3278</name>
    <dbReference type="NCBI Taxonomy" id="1226660"/>
    <lineage>
        <taxon>Bacteria</taxon>
        <taxon>Pseudomonadati</taxon>
        <taxon>Pseudomonadota</taxon>
        <taxon>Alphaproteobacteria</taxon>
        <taxon>Acetobacterales</taxon>
        <taxon>Acetobacteraceae</taxon>
        <taxon>Acetobacter</taxon>
    </lineage>
</organism>
<accession>A0A401X792</accession>
<protein>
    <recommendedName>
        <fullName evidence="3">CRISPR-associated protein Csy3</fullName>
    </recommendedName>
</protein>
<dbReference type="Proteomes" id="UP000287385">
    <property type="component" value="Unassembled WGS sequence"/>
</dbReference>
<dbReference type="AlphaFoldDB" id="A0A401X792"/>
<dbReference type="InterPro" id="IPR013396">
    <property type="entry name" value="CRISPR-assoc_prot_Csy4"/>
</dbReference>